<accession>A0A7V8V830</accession>
<protein>
    <submittedName>
        <fullName evidence="1">Uncharacterized protein</fullName>
    </submittedName>
</protein>
<reference evidence="1 2" key="1">
    <citation type="submission" date="2020-05" db="EMBL/GenBank/DDBJ databases">
        <title>Bremerella alba sp. nov., a novel planctomycete isolated from the surface of the macroalga Fucus spiralis.</title>
        <authorList>
            <person name="Godinho O."/>
            <person name="Botelho R."/>
            <person name="Albuquerque L."/>
            <person name="Wiegand S."/>
            <person name="Da Costa M.S."/>
            <person name="Lobo-Da-Cunha A."/>
            <person name="Jogler C."/>
            <person name="Lage O.M."/>
        </authorList>
    </citation>
    <scope>NUCLEOTIDE SEQUENCE [LARGE SCALE GENOMIC DNA]</scope>
    <source>
        <strain evidence="1 2">FF15</strain>
    </source>
</reference>
<dbReference type="EMBL" id="JABRWO010000011">
    <property type="protein sequence ID" value="MBA2116673.1"/>
    <property type="molecule type" value="Genomic_DNA"/>
</dbReference>
<dbReference type="AlphaFoldDB" id="A0A7V8V830"/>
<name>A0A7V8V830_9BACT</name>
<proteinExistence type="predicted"/>
<organism evidence="1 2">
    <name type="scientific">Bremerella alba</name>
    <dbReference type="NCBI Taxonomy" id="980252"/>
    <lineage>
        <taxon>Bacteria</taxon>
        <taxon>Pseudomonadati</taxon>
        <taxon>Planctomycetota</taxon>
        <taxon>Planctomycetia</taxon>
        <taxon>Pirellulales</taxon>
        <taxon>Pirellulaceae</taxon>
        <taxon>Bremerella</taxon>
    </lineage>
</organism>
<gene>
    <name evidence="1" type="ORF">HOV93_38650</name>
</gene>
<evidence type="ECO:0000313" key="2">
    <source>
        <dbReference type="Proteomes" id="UP000551616"/>
    </source>
</evidence>
<sequence length="42" mass="4906">MKQSALEDEQNLTICLIHYQTNQKCKIRPDSFLLTYSVFVSV</sequence>
<keyword evidence="2" id="KW-1185">Reference proteome</keyword>
<comment type="caution">
    <text evidence="1">The sequence shown here is derived from an EMBL/GenBank/DDBJ whole genome shotgun (WGS) entry which is preliminary data.</text>
</comment>
<dbReference type="Proteomes" id="UP000551616">
    <property type="component" value="Unassembled WGS sequence"/>
</dbReference>
<evidence type="ECO:0000313" key="1">
    <source>
        <dbReference type="EMBL" id="MBA2116673.1"/>
    </source>
</evidence>